<protein>
    <submittedName>
        <fullName evidence="2">HNH endonuclease</fullName>
    </submittedName>
</protein>
<reference evidence="2 3" key="1">
    <citation type="submission" date="2020-09" db="EMBL/GenBank/DDBJ databases">
        <title>Echinicola sp. CAU 1574 isolated from sand of Sido Beach.</title>
        <authorList>
            <person name="Kim W."/>
        </authorList>
    </citation>
    <scope>NUCLEOTIDE SEQUENCE [LARGE SCALE GENOMIC DNA]</scope>
    <source>
        <strain evidence="2 3">CAU 1574</strain>
    </source>
</reference>
<organism evidence="2 3">
    <name type="scientific">Echinicola arenosa</name>
    <dbReference type="NCBI Taxonomy" id="2774144"/>
    <lineage>
        <taxon>Bacteria</taxon>
        <taxon>Pseudomonadati</taxon>
        <taxon>Bacteroidota</taxon>
        <taxon>Cytophagia</taxon>
        <taxon>Cytophagales</taxon>
        <taxon>Cyclobacteriaceae</taxon>
        <taxon>Echinicola</taxon>
    </lineage>
</organism>
<dbReference type="EMBL" id="JACYTQ010000003">
    <property type="protein sequence ID" value="MBD8489193.1"/>
    <property type="molecule type" value="Genomic_DNA"/>
</dbReference>
<keyword evidence="2" id="KW-0255">Endonuclease</keyword>
<dbReference type="CDD" id="cd00085">
    <property type="entry name" value="HNHc"/>
    <property type="match status" value="1"/>
</dbReference>
<dbReference type="Pfam" id="PF01844">
    <property type="entry name" value="HNH"/>
    <property type="match status" value="1"/>
</dbReference>
<feature type="domain" description="HNH" evidence="1">
    <location>
        <begin position="171"/>
        <end position="225"/>
    </location>
</feature>
<dbReference type="GO" id="GO:0004519">
    <property type="term" value="F:endonuclease activity"/>
    <property type="evidence" value="ECO:0007669"/>
    <property type="project" value="UniProtKB-KW"/>
</dbReference>
<dbReference type="InterPro" id="IPR002711">
    <property type="entry name" value="HNH"/>
</dbReference>
<evidence type="ECO:0000313" key="2">
    <source>
        <dbReference type="EMBL" id="MBD8489193.1"/>
    </source>
</evidence>
<proteinExistence type="predicted"/>
<dbReference type="RefSeq" id="WP_192010080.1">
    <property type="nucleotide sequence ID" value="NZ_JACYTQ010000003.1"/>
</dbReference>
<evidence type="ECO:0000259" key="1">
    <source>
        <dbReference type="Pfam" id="PF01844"/>
    </source>
</evidence>
<gene>
    <name evidence="2" type="ORF">IFO69_10590</name>
</gene>
<keyword evidence="2" id="KW-0378">Hydrolase</keyword>
<accession>A0ABR9AK54</accession>
<name>A0ABR9AK54_9BACT</name>
<evidence type="ECO:0000313" key="3">
    <source>
        <dbReference type="Proteomes" id="UP000647133"/>
    </source>
</evidence>
<dbReference type="Proteomes" id="UP000647133">
    <property type="component" value="Unassembled WGS sequence"/>
</dbReference>
<keyword evidence="3" id="KW-1185">Reference proteome</keyword>
<sequence>MRNPKWHRDEIILALDLYYSLEPGQIHGRNPAVIELSELLNRLPIFDIKPDAVKFRNPNGVGLKLSNFLAIDPEYHGKGMQSFSKLDEQVFNEFDGKRYELKKIANSIRNAVKDVNLSNKLYKIPENEEESGFVFKEGKVLYKLHKYRERNSKLVLKKKSQHLQKYGSLDCEACDFNFQVKYGDLGAGYIECHHKVALSDFDGRVDTRLEDLALVCSNCHRMLHKSFETLSVGNLKSLIKL</sequence>
<dbReference type="InterPro" id="IPR003615">
    <property type="entry name" value="HNH_nuc"/>
</dbReference>
<keyword evidence="2" id="KW-0540">Nuclease</keyword>
<comment type="caution">
    <text evidence="2">The sequence shown here is derived from an EMBL/GenBank/DDBJ whole genome shotgun (WGS) entry which is preliminary data.</text>
</comment>